<dbReference type="GO" id="GO:0004115">
    <property type="term" value="F:3',5'-cyclic-AMP phosphodiesterase activity"/>
    <property type="evidence" value="ECO:0007669"/>
    <property type="project" value="UniProtKB-EC"/>
</dbReference>
<name>A0A644VRL9_9ZZZZ</name>
<dbReference type="PROSITE" id="PS51257">
    <property type="entry name" value="PROKAR_LIPOPROTEIN"/>
    <property type="match status" value="1"/>
</dbReference>
<accession>A0A644VRL9</accession>
<organism evidence="2">
    <name type="scientific">bioreactor metagenome</name>
    <dbReference type="NCBI Taxonomy" id="1076179"/>
    <lineage>
        <taxon>unclassified sequences</taxon>
        <taxon>metagenomes</taxon>
        <taxon>ecological metagenomes</taxon>
    </lineage>
</organism>
<dbReference type="InterPro" id="IPR004843">
    <property type="entry name" value="Calcineurin-like_PHP"/>
</dbReference>
<proteinExistence type="predicted"/>
<keyword evidence="2" id="KW-0378">Hydrolase</keyword>
<dbReference type="SUPFAM" id="SSF56300">
    <property type="entry name" value="Metallo-dependent phosphatases"/>
    <property type="match status" value="1"/>
</dbReference>
<dbReference type="Gene3D" id="3.60.21.10">
    <property type="match status" value="1"/>
</dbReference>
<evidence type="ECO:0000259" key="1">
    <source>
        <dbReference type="Pfam" id="PF00149"/>
    </source>
</evidence>
<sequence>MEKWKIIIVLISVVLASCFHDLDEAGAVHSEYNANERFEMSQQWNNTHPFQVILLPDSAYSVLFCGDTHIGTYAKFSQVLDAAKSPSAAALVVAGDITRGHPESYDTLETLMNSIDSVNWFFTAGNHDLYFGGWDEYYPRFGSSAYYFIVSTPAGNDLFLILDSGSGTLGNLQLDWLSETLESFGSSARHITLVTHLNVFKDGMGLTSGLPMEEVNVLLDLCAQYEINYVISGHDHTRYESELGPTRYIIMDQCHDEEENSSYLEIKYDNSSCVHEFHNIE</sequence>
<dbReference type="EC" id="3.1.4.53" evidence="2"/>
<dbReference type="InterPro" id="IPR029052">
    <property type="entry name" value="Metallo-depent_PP-like"/>
</dbReference>
<comment type="caution">
    <text evidence="2">The sequence shown here is derived from an EMBL/GenBank/DDBJ whole genome shotgun (WGS) entry which is preliminary data.</text>
</comment>
<dbReference type="InterPro" id="IPR051918">
    <property type="entry name" value="STPP_CPPED1"/>
</dbReference>
<dbReference type="Pfam" id="PF00149">
    <property type="entry name" value="Metallophos"/>
    <property type="match status" value="1"/>
</dbReference>
<dbReference type="PANTHER" id="PTHR43143">
    <property type="entry name" value="METALLOPHOSPHOESTERASE, CALCINEURIN SUPERFAMILY"/>
    <property type="match status" value="1"/>
</dbReference>
<dbReference type="AlphaFoldDB" id="A0A644VRL9"/>
<reference evidence="2" key="1">
    <citation type="submission" date="2019-08" db="EMBL/GenBank/DDBJ databases">
        <authorList>
            <person name="Kucharzyk K."/>
            <person name="Murdoch R.W."/>
            <person name="Higgins S."/>
            <person name="Loffler F."/>
        </authorList>
    </citation>
    <scope>NUCLEOTIDE SEQUENCE</scope>
</reference>
<dbReference type="EMBL" id="VSSQ01000383">
    <property type="protein sequence ID" value="MPL93172.1"/>
    <property type="molecule type" value="Genomic_DNA"/>
</dbReference>
<feature type="domain" description="Calcineurin-like phosphoesterase" evidence="1">
    <location>
        <begin position="61"/>
        <end position="237"/>
    </location>
</feature>
<gene>
    <name evidence="2" type="primary">cpdA_33</name>
    <name evidence="2" type="ORF">SDC9_39298</name>
</gene>
<protein>
    <submittedName>
        <fullName evidence="2">3',5'-cyclic adenosine monophosphate phosphodiesterase CpdA</fullName>
        <ecNumber evidence="2">3.1.4.53</ecNumber>
    </submittedName>
</protein>
<evidence type="ECO:0000313" key="2">
    <source>
        <dbReference type="EMBL" id="MPL93172.1"/>
    </source>
</evidence>
<dbReference type="PANTHER" id="PTHR43143:SF1">
    <property type="entry name" value="SERINE_THREONINE-PROTEIN PHOSPHATASE CPPED1"/>
    <property type="match status" value="1"/>
</dbReference>